<feature type="transmembrane region" description="Helical" evidence="2">
    <location>
        <begin position="390"/>
        <end position="408"/>
    </location>
</feature>
<organism evidence="3 4">
    <name type="scientific">Planotetraspora mira</name>
    <dbReference type="NCBI Taxonomy" id="58121"/>
    <lineage>
        <taxon>Bacteria</taxon>
        <taxon>Bacillati</taxon>
        <taxon>Actinomycetota</taxon>
        <taxon>Actinomycetes</taxon>
        <taxon>Streptosporangiales</taxon>
        <taxon>Streptosporangiaceae</taxon>
        <taxon>Planotetraspora</taxon>
    </lineage>
</organism>
<name>A0A8J3TJ63_9ACTN</name>
<reference evidence="3 4" key="1">
    <citation type="submission" date="2021-01" db="EMBL/GenBank/DDBJ databases">
        <title>Whole genome shotgun sequence of Planotetraspora mira NBRC 15435.</title>
        <authorList>
            <person name="Komaki H."/>
            <person name="Tamura T."/>
        </authorList>
    </citation>
    <scope>NUCLEOTIDE SEQUENCE [LARGE SCALE GENOMIC DNA]</scope>
    <source>
        <strain evidence="3 4">NBRC 15435</strain>
    </source>
</reference>
<gene>
    <name evidence="3" type="ORF">Pmi06nite_15920</name>
</gene>
<sequence>MRAHTERGHSSDDETRAAKRTAQASDEGLAHLQRAAGNTAVRGLMSRAPALQSPAVQTAPPTSAPPAAENAAKSPVATLTEQVVAGQFKEALLYLNGLPIEYMLDYLEKLGFANASYLLANLGTVAGLGGPSVARLEAAIRTTGIRQTGTFSDLLIPLLDALSRSGLRQHFSDQYLAIRAKVRPPAGGWNTLLHQYFEMAHLGPLVELTVADDVFRVLDFLPTAETNQAVSALGQSELILLLKNGRSADRFPEGDRVKASLDATWRAQFPGVEPPWPKAPTVSGRNVAAMSTMDKLAESIRRSEKYGGAEVSGKLEELLAPASLAMIAGTTILFAVLEMGTGGTAGLVMLGLSALMVGPEVYTIAGDIKAFITTAAGANDEMDLDLAGSHFAKAAVAISIDILIAVLLHKPTKMATPKIQAGARAAGEFLKTAVPMRGQRQLVPALVMAGDGPRFVQASPEQLAVLESTGGPAPAPFEQLSDSALRKLATTDKAAAEALIRRYWTMPKKKLQGKARNGDGTAQYVLEQRINPNDEALRKAQGSDYRPPHTAEVIVTRPGVGEVSRDTLNSGNMTDLEAAEGWPESALLTHTEARAVRNPDLQRGDTMTIMGQYDPCGSCVARMRLAADRLGIRIDYHWMGGHRSFEPMTLVRGPR</sequence>
<keyword evidence="2" id="KW-1133">Transmembrane helix</keyword>
<dbReference type="InterPro" id="IPR027472">
    <property type="entry name" value="Pput2613-NH3ase"/>
</dbReference>
<keyword evidence="2" id="KW-0472">Membrane</keyword>
<feature type="transmembrane region" description="Helical" evidence="2">
    <location>
        <begin position="344"/>
        <end position="365"/>
    </location>
</feature>
<dbReference type="AlphaFoldDB" id="A0A8J3TJ63"/>
<evidence type="ECO:0000313" key="4">
    <source>
        <dbReference type="Proteomes" id="UP000650628"/>
    </source>
</evidence>
<dbReference type="Pfam" id="PF14427">
    <property type="entry name" value="Pput2613-deam"/>
    <property type="match status" value="1"/>
</dbReference>
<accession>A0A8J3TJ63</accession>
<dbReference type="EMBL" id="BOOO01000008">
    <property type="protein sequence ID" value="GII28150.1"/>
    <property type="molecule type" value="Genomic_DNA"/>
</dbReference>
<comment type="caution">
    <text evidence="3">The sequence shown here is derived from an EMBL/GenBank/DDBJ whole genome shotgun (WGS) entry which is preliminary data.</text>
</comment>
<feature type="compositionally biased region" description="Basic and acidic residues" evidence="1">
    <location>
        <begin position="1"/>
        <end position="17"/>
    </location>
</feature>
<evidence type="ECO:0000313" key="3">
    <source>
        <dbReference type="EMBL" id="GII28150.1"/>
    </source>
</evidence>
<feature type="region of interest" description="Disordered" evidence="1">
    <location>
        <begin position="1"/>
        <end position="33"/>
    </location>
</feature>
<keyword evidence="2" id="KW-0812">Transmembrane</keyword>
<evidence type="ECO:0000256" key="1">
    <source>
        <dbReference type="SAM" id="MobiDB-lite"/>
    </source>
</evidence>
<feature type="region of interest" description="Disordered" evidence="1">
    <location>
        <begin position="52"/>
        <end position="73"/>
    </location>
</feature>
<feature type="compositionally biased region" description="Low complexity" evidence="1">
    <location>
        <begin position="53"/>
        <end position="73"/>
    </location>
</feature>
<proteinExistence type="predicted"/>
<dbReference type="Proteomes" id="UP000650628">
    <property type="component" value="Unassembled WGS sequence"/>
</dbReference>
<protein>
    <submittedName>
        <fullName evidence="3">Uncharacterized protein</fullName>
    </submittedName>
</protein>
<dbReference type="RefSeq" id="WP_203952218.1">
    <property type="nucleotide sequence ID" value="NZ_BOOO01000008.1"/>
</dbReference>
<keyword evidence="4" id="KW-1185">Reference proteome</keyword>
<feature type="transmembrane region" description="Helical" evidence="2">
    <location>
        <begin position="318"/>
        <end position="337"/>
    </location>
</feature>
<evidence type="ECO:0000256" key="2">
    <source>
        <dbReference type="SAM" id="Phobius"/>
    </source>
</evidence>